<dbReference type="AlphaFoldDB" id="A0AAV6TM47"/>
<feature type="compositionally biased region" description="Pro residues" evidence="1">
    <location>
        <begin position="36"/>
        <end position="48"/>
    </location>
</feature>
<protein>
    <submittedName>
        <fullName evidence="2">Uncharacterized protein</fullName>
    </submittedName>
</protein>
<dbReference type="Proteomes" id="UP000827092">
    <property type="component" value="Unassembled WGS sequence"/>
</dbReference>
<evidence type="ECO:0000313" key="2">
    <source>
        <dbReference type="EMBL" id="KAG8172761.1"/>
    </source>
</evidence>
<reference evidence="2 3" key="1">
    <citation type="journal article" date="2022" name="Nat. Ecol. Evol.">
        <title>A masculinizing supergene underlies an exaggerated male reproductive morph in a spider.</title>
        <authorList>
            <person name="Hendrickx F."/>
            <person name="De Corte Z."/>
            <person name="Sonet G."/>
            <person name="Van Belleghem S.M."/>
            <person name="Kostlbacher S."/>
            <person name="Vangestel C."/>
        </authorList>
    </citation>
    <scope>NUCLEOTIDE SEQUENCE [LARGE SCALE GENOMIC DNA]</scope>
    <source>
        <strain evidence="2">W744_W776</strain>
    </source>
</reference>
<feature type="compositionally biased region" description="Basic residues" evidence="1">
    <location>
        <begin position="22"/>
        <end position="32"/>
    </location>
</feature>
<organism evidence="2 3">
    <name type="scientific">Oedothorax gibbosus</name>
    <dbReference type="NCBI Taxonomy" id="931172"/>
    <lineage>
        <taxon>Eukaryota</taxon>
        <taxon>Metazoa</taxon>
        <taxon>Ecdysozoa</taxon>
        <taxon>Arthropoda</taxon>
        <taxon>Chelicerata</taxon>
        <taxon>Arachnida</taxon>
        <taxon>Araneae</taxon>
        <taxon>Araneomorphae</taxon>
        <taxon>Entelegynae</taxon>
        <taxon>Araneoidea</taxon>
        <taxon>Linyphiidae</taxon>
        <taxon>Erigoninae</taxon>
        <taxon>Oedothorax</taxon>
    </lineage>
</organism>
<keyword evidence="3" id="KW-1185">Reference proteome</keyword>
<name>A0AAV6TM47_9ARAC</name>
<gene>
    <name evidence="2" type="ORF">JTE90_026772</name>
</gene>
<accession>A0AAV6TM47</accession>
<comment type="caution">
    <text evidence="2">The sequence shown here is derived from an EMBL/GenBank/DDBJ whole genome shotgun (WGS) entry which is preliminary data.</text>
</comment>
<feature type="region of interest" description="Disordered" evidence="1">
    <location>
        <begin position="1"/>
        <end position="80"/>
    </location>
</feature>
<proteinExistence type="predicted"/>
<evidence type="ECO:0000313" key="3">
    <source>
        <dbReference type="Proteomes" id="UP000827092"/>
    </source>
</evidence>
<evidence type="ECO:0000256" key="1">
    <source>
        <dbReference type="SAM" id="MobiDB-lite"/>
    </source>
</evidence>
<dbReference type="EMBL" id="JAFNEN010002407">
    <property type="protein sequence ID" value="KAG8172761.1"/>
    <property type="molecule type" value="Genomic_DNA"/>
</dbReference>
<sequence>MDFPNNDVSAKPGRRIDFFPKRGLRQFPKRRFTQPANPPPLHQPPGPCQSPQGQDFSHPDPPNYPNRDPTSKKNPSNFSHLMLSLRSNNASATYMNNFGDFPPIWSFVY</sequence>